<sequence>MKLSSVFALGSIFGSIVSAYNVDVITAFFSDLEQYGDDYLTYINGGSATIPADVLSYYYSARTLQGEDLTSALEGFPTNDFVTFVTQLDWRSRIYTENIVATVTLGAPAPLTYTYYSADGEGSTATLTLTGEEATVASARDAGITVVTRTNVEVETLTGAYAITTLETDDEGSTSTVVNLLGGAFYLTQSDGSVETLTGAEATSASLSVASERAIAASIAASEASEASEASVASVQSEASVASVQSEASATPADTASAETSATGTATAQTSAAAITDDDDDDSTSAGDR</sequence>
<dbReference type="GeneID" id="30964897"/>
<dbReference type="RefSeq" id="XP_020050513.1">
    <property type="nucleotide sequence ID" value="XM_020191261.1"/>
</dbReference>
<dbReference type="Pfam" id="PF00660">
    <property type="entry name" value="SRP1_TIP1"/>
    <property type="match status" value="1"/>
</dbReference>
<feature type="non-terminal residue" evidence="2">
    <location>
        <position position="289"/>
    </location>
</feature>
<gene>
    <name evidence="2" type="ORF">ASCRUDRAFT_6065</name>
</gene>
<protein>
    <submittedName>
        <fullName evidence="2">Uncharacterized protein</fullName>
    </submittedName>
</protein>
<keyword evidence="3" id="KW-1185">Reference proteome</keyword>
<organism evidence="2 3">
    <name type="scientific">Ascoidea rubescens DSM 1968</name>
    <dbReference type="NCBI Taxonomy" id="1344418"/>
    <lineage>
        <taxon>Eukaryota</taxon>
        <taxon>Fungi</taxon>
        <taxon>Dikarya</taxon>
        <taxon>Ascomycota</taxon>
        <taxon>Saccharomycotina</taxon>
        <taxon>Saccharomycetes</taxon>
        <taxon>Ascoideaceae</taxon>
        <taxon>Ascoidea</taxon>
    </lineage>
</organism>
<evidence type="ECO:0000256" key="1">
    <source>
        <dbReference type="SAM" id="MobiDB-lite"/>
    </source>
</evidence>
<reference evidence="3" key="1">
    <citation type="submission" date="2016-05" db="EMBL/GenBank/DDBJ databases">
        <title>Comparative genomics of biotechnologically important yeasts.</title>
        <authorList>
            <consortium name="DOE Joint Genome Institute"/>
            <person name="Riley R."/>
            <person name="Haridas S."/>
            <person name="Wolfe K.H."/>
            <person name="Lopes M.R."/>
            <person name="Hittinger C.T."/>
            <person name="Goker M."/>
            <person name="Salamov A."/>
            <person name="Wisecaver J."/>
            <person name="Long T.M."/>
            <person name="Aerts A.L."/>
            <person name="Barry K."/>
            <person name="Choi C."/>
            <person name="Clum A."/>
            <person name="Coughlan A.Y."/>
            <person name="Deshpande S."/>
            <person name="Douglass A.P."/>
            <person name="Hanson S.J."/>
            <person name="Klenk H.-P."/>
            <person name="Labutti K."/>
            <person name="Lapidus A."/>
            <person name="Lindquist E."/>
            <person name="Lipzen A."/>
            <person name="Meier-Kolthoff J.P."/>
            <person name="Ohm R.A."/>
            <person name="Otillar R.P."/>
            <person name="Pangilinan J."/>
            <person name="Peng Y."/>
            <person name="Rokas A."/>
            <person name="Rosa C.A."/>
            <person name="Scheuner C."/>
            <person name="Sibirny A.A."/>
            <person name="Slot J.C."/>
            <person name="Stielow J.B."/>
            <person name="Sun H."/>
            <person name="Kurtzman C.P."/>
            <person name="Blackwell M."/>
            <person name="Grigoriev I.V."/>
            <person name="Jeffries T.W."/>
        </authorList>
    </citation>
    <scope>NUCLEOTIDE SEQUENCE [LARGE SCALE GENOMIC DNA]</scope>
    <source>
        <strain evidence="3">DSM 1968</strain>
    </source>
</reference>
<proteinExistence type="predicted"/>
<dbReference type="InterPro" id="IPR000992">
    <property type="entry name" value="SRP1_TIP1"/>
</dbReference>
<accession>A0A1D2VRG7</accession>
<dbReference type="EMBL" id="KV454475">
    <property type="protein sequence ID" value="ODV64206.1"/>
    <property type="molecule type" value="Genomic_DNA"/>
</dbReference>
<dbReference type="AlphaFoldDB" id="A0A1D2VRG7"/>
<evidence type="ECO:0000313" key="3">
    <source>
        <dbReference type="Proteomes" id="UP000095038"/>
    </source>
</evidence>
<evidence type="ECO:0000313" key="2">
    <source>
        <dbReference type="EMBL" id="ODV64206.1"/>
    </source>
</evidence>
<dbReference type="Proteomes" id="UP000095038">
    <property type="component" value="Unassembled WGS sequence"/>
</dbReference>
<feature type="region of interest" description="Disordered" evidence="1">
    <location>
        <begin position="237"/>
        <end position="289"/>
    </location>
</feature>
<feature type="compositionally biased region" description="Low complexity" evidence="1">
    <location>
        <begin position="237"/>
        <end position="275"/>
    </location>
</feature>
<name>A0A1D2VRG7_9ASCO</name>
<dbReference type="InParanoid" id="A0A1D2VRG7"/>